<keyword evidence="4 12" id="KW-0545">Nucleotide biosynthesis</keyword>
<dbReference type="Pfam" id="PF13793">
    <property type="entry name" value="Pribosyltran_N"/>
    <property type="match status" value="1"/>
</dbReference>
<dbReference type="GO" id="GO:0000287">
    <property type="term" value="F:magnesium ion binding"/>
    <property type="evidence" value="ECO:0007669"/>
    <property type="project" value="UniProtKB-UniRule"/>
</dbReference>
<feature type="binding site" evidence="12">
    <location>
        <begin position="40"/>
        <end position="42"/>
    </location>
    <ligand>
        <name>ATP</name>
        <dbReference type="ChEBI" id="CHEBI:30616"/>
    </ligand>
</feature>
<keyword evidence="6 12" id="KW-0418">Kinase</keyword>
<comment type="subunit">
    <text evidence="12">Homohexamer.</text>
</comment>
<comment type="caution">
    <text evidence="14">The sequence shown here is derived from an EMBL/GenBank/DDBJ whole genome shotgun (WGS) entry which is preliminary data.</text>
</comment>
<evidence type="ECO:0000259" key="13">
    <source>
        <dbReference type="Pfam" id="PF13793"/>
    </source>
</evidence>
<evidence type="ECO:0000256" key="7">
    <source>
        <dbReference type="ARBA" id="ARBA00022840"/>
    </source>
</evidence>
<evidence type="ECO:0000256" key="6">
    <source>
        <dbReference type="ARBA" id="ARBA00022777"/>
    </source>
</evidence>
<keyword evidence="8 12" id="KW-0460">Magnesium</keyword>
<comment type="similarity">
    <text evidence="11 12">Belongs to the ribose-phosphate pyrophosphokinase family. Class I subfamily.</text>
</comment>
<evidence type="ECO:0000256" key="5">
    <source>
        <dbReference type="ARBA" id="ARBA00022741"/>
    </source>
</evidence>
<proteinExistence type="inferred from homology"/>
<sequence>MELNEELKVFTGRANPQLAQRITEYLGIKLGDMEISSFSDGETYVKINENIRGRDVFLIQPTHPPVNENLMELLIMIDACLRASAKRITAVVPYYGYARQDRKDRPRVPITAKLVANLITTAGADRILTLDLHVDQIQGFFDIKVDHLFAAPVIVDYFRKKELDNLVVLSPDVGGLRRARTYAKVLRVPLAIVDKRRPIANEAEVIHIVGEVRGRQVLIIDDIVDTGGTLLAAVDILLKNGADTIYAACTHPVLSGDAFEKLKASPLKEIVVTDTIPLNLKGDEDKVKVLSVAPLLGEAIKRIHQNRSVSSLFNI</sequence>
<feature type="domain" description="Ribose-phosphate pyrophosphokinase N-terminal" evidence="13">
    <location>
        <begin position="7"/>
        <end position="123"/>
    </location>
</feature>
<dbReference type="NCBIfam" id="TIGR01251">
    <property type="entry name" value="ribP_PPkin"/>
    <property type="match status" value="1"/>
</dbReference>
<reference evidence="14 15" key="1">
    <citation type="submission" date="2018-06" db="EMBL/GenBank/DDBJ databases">
        <title>Extensive metabolic versatility and redundancy in microbially diverse, dynamic hydrothermal sediments.</title>
        <authorList>
            <person name="Dombrowski N."/>
            <person name="Teske A."/>
            <person name="Baker B.J."/>
        </authorList>
    </citation>
    <scope>NUCLEOTIDE SEQUENCE [LARGE SCALE GENOMIC DNA]</scope>
    <source>
        <strain evidence="14">B3_G15</strain>
    </source>
</reference>
<evidence type="ECO:0000313" key="15">
    <source>
        <dbReference type="Proteomes" id="UP000280417"/>
    </source>
</evidence>
<protein>
    <recommendedName>
        <fullName evidence="12">Ribose-phosphate pyrophosphokinase</fullName>
        <shortName evidence="12">RPPK</shortName>
        <ecNumber evidence="12">2.7.6.1</ecNumber>
    </recommendedName>
    <alternativeName>
        <fullName evidence="12">5-phospho-D-ribosyl alpha-1-diphosphate synthase</fullName>
    </alternativeName>
    <alternativeName>
        <fullName evidence="12">Phosphoribosyl diphosphate synthase</fullName>
    </alternativeName>
    <alternativeName>
        <fullName evidence="12">Phosphoribosyl pyrophosphate synthase</fullName>
        <shortName evidence="12">P-Rib-PP synthase</shortName>
        <shortName evidence="12">PRPP synthase</shortName>
        <shortName evidence="12">PRPPase</shortName>
    </alternativeName>
</protein>
<evidence type="ECO:0000256" key="9">
    <source>
        <dbReference type="ARBA" id="ARBA00049535"/>
    </source>
</evidence>
<gene>
    <name evidence="12" type="primary">prs</name>
    <name evidence="14" type="ORF">DRJ04_01515</name>
</gene>
<dbReference type="InterPro" id="IPR037515">
    <property type="entry name" value="Rib-P_diPkinase_bac"/>
</dbReference>
<feature type="active site" evidence="12">
    <location>
        <position position="195"/>
    </location>
</feature>
<dbReference type="AlphaFoldDB" id="A0A662DKS0"/>
<dbReference type="InterPro" id="IPR029099">
    <property type="entry name" value="Pribosyltran_N"/>
</dbReference>
<dbReference type="EMBL" id="QMQA01000025">
    <property type="protein sequence ID" value="RLE14883.1"/>
    <property type="molecule type" value="Genomic_DNA"/>
</dbReference>
<dbReference type="Gene3D" id="3.40.50.2020">
    <property type="match status" value="2"/>
</dbReference>
<dbReference type="GO" id="GO:0016301">
    <property type="term" value="F:kinase activity"/>
    <property type="evidence" value="ECO:0007669"/>
    <property type="project" value="UniProtKB-KW"/>
</dbReference>
<evidence type="ECO:0000313" key="14">
    <source>
        <dbReference type="EMBL" id="RLE14883.1"/>
    </source>
</evidence>
<comment type="pathway">
    <text evidence="1 12">Metabolic intermediate biosynthesis; 5-phospho-alpha-D-ribose 1-diphosphate biosynthesis; 5-phospho-alpha-D-ribose 1-diphosphate from D-ribose 5-phosphate (route I): step 1/1.</text>
</comment>
<dbReference type="InterPro" id="IPR005946">
    <property type="entry name" value="Rib-P_diPkinase"/>
</dbReference>
<evidence type="ECO:0000256" key="4">
    <source>
        <dbReference type="ARBA" id="ARBA00022727"/>
    </source>
</evidence>
<dbReference type="PANTHER" id="PTHR10210:SF41">
    <property type="entry name" value="RIBOSE-PHOSPHATE PYROPHOSPHOKINASE 1, CHLOROPLASTIC"/>
    <property type="match status" value="1"/>
</dbReference>
<accession>A0A662DKS0</accession>
<dbReference type="FunFam" id="3.40.50.2020:FF:000001">
    <property type="entry name" value="Ribose-phosphate pyrophosphokinase"/>
    <property type="match status" value="1"/>
</dbReference>
<evidence type="ECO:0000256" key="11">
    <source>
        <dbReference type="ARBA" id="ARBA00061444"/>
    </source>
</evidence>
<feature type="binding site" evidence="12">
    <location>
        <position position="221"/>
    </location>
    <ligand>
        <name>D-ribose 5-phosphate</name>
        <dbReference type="ChEBI" id="CHEBI:78346"/>
    </ligand>
</feature>
<dbReference type="UniPathway" id="UPA00087">
    <property type="reaction ID" value="UER00172"/>
</dbReference>
<dbReference type="GO" id="GO:0002189">
    <property type="term" value="C:ribose phosphate diphosphokinase complex"/>
    <property type="evidence" value="ECO:0007669"/>
    <property type="project" value="TreeGrafter"/>
</dbReference>
<comment type="subcellular location">
    <subcellularLocation>
        <location evidence="12">Cytoplasm</location>
    </subcellularLocation>
</comment>
<dbReference type="PANTHER" id="PTHR10210">
    <property type="entry name" value="RIBOSE-PHOSPHATE DIPHOSPHOKINASE FAMILY MEMBER"/>
    <property type="match status" value="1"/>
</dbReference>
<evidence type="ECO:0000256" key="10">
    <source>
        <dbReference type="ARBA" id="ARBA00054914"/>
    </source>
</evidence>
<dbReference type="InterPro" id="IPR029057">
    <property type="entry name" value="PRTase-like"/>
</dbReference>
<dbReference type="SUPFAM" id="SSF53271">
    <property type="entry name" value="PRTase-like"/>
    <property type="match status" value="1"/>
</dbReference>
<dbReference type="HAMAP" id="MF_00583_B">
    <property type="entry name" value="RibP_PPkinase_B"/>
    <property type="match status" value="1"/>
</dbReference>
<dbReference type="NCBIfam" id="NF002320">
    <property type="entry name" value="PRK01259.1"/>
    <property type="match status" value="1"/>
</dbReference>
<evidence type="ECO:0000256" key="8">
    <source>
        <dbReference type="ARBA" id="ARBA00022842"/>
    </source>
</evidence>
<feature type="binding site" evidence="12">
    <location>
        <position position="197"/>
    </location>
    <ligand>
        <name>D-ribose 5-phosphate</name>
        <dbReference type="ChEBI" id="CHEBI:78346"/>
    </ligand>
</feature>
<feature type="binding site" evidence="12">
    <location>
        <position position="172"/>
    </location>
    <ligand>
        <name>Mg(2+)</name>
        <dbReference type="ChEBI" id="CHEBI:18420"/>
    </ligand>
</feature>
<dbReference type="EC" id="2.7.6.1" evidence="12"/>
<dbReference type="SMART" id="SM01400">
    <property type="entry name" value="Pribosyltran_N"/>
    <property type="match status" value="1"/>
</dbReference>
<dbReference type="InterPro" id="IPR000836">
    <property type="entry name" value="PRTase_dom"/>
</dbReference>
<keyword evidence="12" id="KW-0963">Cytoplasm</keyword>
<dbReference type="Pfam" id="PF14572">
    <property type="entry name" value="Pribosyl_synth"/>
    <property type="match status" value="1"/>
</dbReference>
<dbReference type="GO" id="GO:0004749">
    <property type="term" value="F:ribose phosphate diphosphokinase activity"/>
    <property type="evidence" value="ECO:0007669"/>
    <property type="project" value="UniProtKB-UniRule"/>
</dbReference>
<evidence type="ECO:0000256" key="2">
    <source>
        <dbReference type="ARBA" id="ARBA00022679"/>
    </source>
</evidence>
<dbReference type="GO" id="GO:0005524">
    <property type="term" value="F:ATP binding"/>
    <property type="evidence" value="ECO:0007669"/>
    <property type="project" value="UniProtKB-KW"/>
</dbReference>
<keyword evidence="2 12" id="KW-0808">Transferase</keyword>
<keyword evidence="5 12" id="KW-0547">Nucleotide-binding</keyword>
<comment type="catalytic activity">
    <reaction evidence="9 12">
        <text>D-ribose 5-phosphate + ATP = 5-phospho-alpha-D-ribose 1-diphosphate + AMP + H(+)</text>
        <dbReference type="Rhea" id="RHEA:15609"/>
        <dbReference type="ChEBI" id="CHEBI:15378"/>
        <dbReference type="ChEBI" id="CHEBI:30616"/>
        <dbReference type="ChEBI" id="CHEBI:58017"/>
        <dbReference type="ChEBI" id="CHEBI:78346"/>
        <dbReference type="ChEBI" id="CHEBI:456215"/>
        <dbReference type="EC" id="2.7.6.1"/>
    </reaction>
</comment>
<keyword evidence="7 12" id="KW-0067">ATP-binding</keyword>
<dbReference type="GO" id="GO:0006164">
    <property type="term" value="P:purine nucleotide biosynthetic process"/>
    <property type="evidence" value="ECO:0007669"/>
    <property type="project" value="TreeGrafter"/>
</dbReference>
<evidence type="ECO:0000256" key="3">
    <source>
        <dbReference type="ARBA" id="ARBA00022723"/>
    </source>
</evidence>
<dbReference type="Proteomes" id="UP000280417">
    <property type="component" value="Unassembled WGS sequence"/>
</dbReference>
<dbReference type="GO" id="GO:0005737">
    <property type="term" value="C:cytoplasm"/>
    <property type="evidence" value="ECO:0007669"/>
    <property type="project" value="UniProtKB-SubCell"/>
</dbReference>
<comment type="function">
    <text evidence="10 12">Involved in the biosynthesis of the central metabolite phospho-alpha-D-ribosyl-1-pyrophosphate (PRPP) via the transfer of pyrophosphoryl group from ATP to 1-hydroxyl of ribose-5-phosphate (Rib-5-P).</text>
</comment>
<dbReference type="GO" id="GO:0006015">
    <property type="term" value="P:5-phosphoribose 1-diphosphate biosynthetic process"/>
    <property type="evidence" value="ECO:0007669"/>
    <property type="project" value="UniProtKB-UniRule"/>
</dbReference>
<dbReference type="CDD" id="cd06223">
    <property type="entry name" value="PRTases_typeI"/>
    <property type="match status" value="1"/>
</dbReference>
<evidence type="ECO:0000256" key="12">
    <source>
        <dbReference type="HAMAP-Rule" id="MF_00583"/>
    </source>
</evidence>
<feature type="binding site" evidence="12">
    <location>
        <begin position="225"/>
        <end position="229"/>
    </location>
    <ligand>
        <name>D-ribose 5-phosphate</name>
        <dbReference type="ChEBI" id="CHEBI:78346"/>
    </ligand>
</feature>
<organism evidence="14 15">
    <name type="scientific">Aerophobetes bacterium</name>
    <dbReference type="NCBI Taxonomy" id="2030807"/>
    <lineage>
        <taxon>Bacteria</taxon>
        <taxon>Candidatus Aerophobota</taxon>
    </lineage>
</organism>
<feature type="binding site" evidence="12">
    <location>
        <begin position="99"/>
        <end position="100"/>
    </location>
    <ligand>
        <name>ATP</name>
        <dbReference type="ChEBI" id="CHEBI:30616"/>
    </ligand>
</feature>
<feature type="binding site" evidence="12">
    <location>
        <position position="133"/>
    </location>
    <ligand>
        <name>Mg(2+)</name>
        <dbReference type="ChEBI" id="CHEBI:18420"/>
    </ligand>
</feature>
<keyword evidence="3 12" id="KW-0479">Metal-binding</keyword>
<evidence type="ECO:0000256" key="1">
    <source>
        <dbReference type="ARBA" id="ARBA00004996"/>
    </source>
</evidence>
<name>A0A662DKS0_UNCAE</name>
<comment type="cofactor">
    <cofactor evidence="12">
        <name>Mg(2+)</name>
        <dbReference type="ChEBI" id="CHEBI:18420"/>
    </cofactor>
    <text evidence="12">Binds 2 Mg(2+) ions per subunit.</text>
</comment>